<evidence type="ECO:0000313" key="2">
    <source>
        <dbReference type="EMBL" id="EGX88428.1"/>
    </source>
</evidence>
<accession>G3JRN8</accession>
<evidence type="ECO:0000313" key="3">
    <source>
        <dbReference type="Proteomes" id="UP000001610"/>
    </source>
</evidence>
<dbReference type="InParanoid" id="G3JRN8"/>
<name>G3JRN8_CORMM</name>
<dbReference type="KEGG" id="cmt:CCM_08472"/>
<feature type="compositionally biased region" description="Basic and acidic residues" evidence="1">
    <location>
        <begin position="553"/>
        <end position="573"/>
    </location>
</feature>
<gene>
    <name evidence="2" type="ORF">CCM_08472</name>
</gene>
<feature type="region of interest" description="Disordered" evidence="1">
    <location>
        <begin position="553"/>
        <end position="586"/>
    </location>
</feature>
<dbReference type="HOGENOM" id="CLU_465406_0_0_1"/>
<reference evidence="2 3" key="1">
    <citation type="journal article" date="2011" name="Genome Biol.">
        <title>Genome sequence of the insect pathogenic fungus Cordyceps militaris, a valued traditional Chinese medicine.</title>
        <authorList>
            <person name="Zheng P."/>
            <person name="Xia Y."/>
            <person name="Xiao G."/>
            <person name="Xiong C."/>
            <person name="Hu X."/>
            <person name="Zhang S."/>
            <person name="Zheng H."/>
            <person name="Huang Y."/>
            <person name="Zhou Y."/>
            <person name="Wang S."/>
            <person name="Zhao G.P."/>
            <person name="Liu X."/>
            <person name="St Leger R.J."/>
            <person name="Wang C."/>
        </authorList>
    </citation>
    <scope>NUCLEOTIDE SEQUENCE [LARGE SCALE GENOMIC DNA]</scope>
    <source>
        <strain evidence="2 3">CM01</strain>
    </source>
</reference>
<dbReference type="InterPro" id="IPR038765">
    <property type="entry name" value="Papain-like_cys_pep_sf"/>
</dbReference>
<dbReference type="GeneID" id="18170479"/>
<sequence length="586" mass="66731">MPPLNNTPVIYCMIPGAGDEGRHFFPTEASRVDRDVVDLIEHQPPAFYLRSQWPAEILIPEAADEVEGHNTYGQVPNCFELPDEEYSLHLAYIHALYRGVFKGAWATGTGLQAFLKIVVRGQEHCTAVIDNEFRVLGYPIPQVWISERDVNGIYKGHEFCPGTTPWNAEHAQAKFNRDLKGRRFWVAVFNFTDPRDIHSGRHWAVTIFDRRASCLLYIDSVEVSRGERARSAAIMWRQFLHNLYLPYKFLLIVPPMTPQDNEWASGYLAVFEALLILRGIEVDAGRASPGTDEYVNVLTSRCELHWADWSNLGFTGKAAIKAMKNVMIKVMANELGVERGMKGEDGGYHNINFEDFKTMDLTSLRTISAAKIMELQAKIDAANERLRAAGLEEVRNEGIKLAPQPDFAREFREAAQDKVKWTEDWIERANPMKQAVSPDPDHCSEHLSQLGLEPTEDDGYSTLRVDTERVQGAEFVPMSREIWAGIMAKNEARERKNKRLSLTTAWPRELYPARREPTGFYTNSHGSVIDLVPDGLMDLRAWTEVYERFRSQGVDRTRQAEEREARHERRAQRQDGGQPRGGNPTS</sequence>
<organism evidence="2 3">
    <name type="scientific">Cordyceps militaris (strain CM01)</name>
    <name type="common">Caterpillar fungus</name>
    <dbReference type="NCBI Taxonomy" id="983644"/>
    <lineage>
        <taxon>Eukaryota</taxon>
        <taxon>Fungi</taxon>
        <taxon>Dikarya</taxon>
        <taxon>Ascomycota</taxon>
        <taxon>Pezizomycotina</taxon>
        <taxon>Sordariomycetes</taxon>
        <taxon>Hypocreomycetidae</taxon>
        <taxon>Hypocreales</taxon>
        <taxon>Cordycipitaceae</taxon>
        <taxon>Cordyceps</taxon>
    </lineage>
</organism>
<dbReference type="Proteomes" id="UP000001610">
    <property type="component" value="Unassembled WGS sequence"/>
</dbReference>
<dbReference type="SUPFAM" id="SSF54001">
    <property type="entry name" value="Cysteine proteinases"/>
    <property type="match status" value="1"/>
</dbReference>
<protein>
    <submittedName>
        <fullName evidence="2">Uncharacterized protein</fullName>
    </submittedName>
</protein>
<keyword evidence="3" id="KW-1185">Reference proteome</keyword>
<dbReference type="STRING" id="983644.G3JRN8"/>
<dbReference type="VEuPathDB" id="FungiDB:CCM_08472"/>
<evidence type="ECO:0000256" key="1">
    <source>
        <dbReference type="SAM" id="MobiDB-lite"/>
    </source>
</evidence>
<dbReference type="EMBL" id="JH126405">
    <property type="protein sequence ID" value="EGX88428.1"/>
    <property type="molecule type" value="Genomic_DNA"/>
</dbReference>
<proteinExistence type="predicted"/>
<dbReference type="RefSeq" id="XP_006673673.1">
    <property type="nucleotide sequence ID" value="XM_006673610.1"/>
</dbReference>
<dbReference type="AlphaFoldDB" id="G3JRN8"/>